<keyword evidence="2" id="KW-1185">Reference proteome</keyword>
<evidence type="ECO:0000313" key="1">
    <source>
        <dbReference type="EMBL" id="MDP9616379.1"/>
    </source>
</evidence>
<proteinExistence type="predicted"/>
<dbReference type="Proteomes" id="UP001234880">
    <property type="component" value="Unassembled WGS sequence"/>
</dbReference>
<gene>
    <name evidence="1" type="ORF">JOF35_008737</name>
</gene>
<name>A0ABT9L6P6_9ACTN</name>
<organism evidence="1 2">
    <name type="scientific">Streptomyces demainii</name>
    <dbReference type="NCBI Taxonomy" id="588122"/>
    <lineage>
        <taxon>Bacteria</taxon>
        <taxon>Bacillati</taxon>
        <taxon>Actinomycetota</taxon>
        <taxon>Actinomycetes</taxon>
        <taxon>Kitasatosporales</taxon>
        <taxon>Streptomycetaceae</taxon>
        <taxon>Streptomyces</taxon>
    </lineage>
</organism>
<comment type="caution">
    <text evidence="1">The sequence shown here is derived from an EMBL/GenBank/DDBJ whole genome shotgun (WGS) entry which is preliminary data.</text>
</comment>
<reference evidence="1 2" key="1">
    <citation type="submission" date="2023-07" db="EMBL/GenBank/DDBJ databases">
        <title>Sequencing the genomes of 1000 actinobacteria strains.</title>
        <authorList>
            <person name="Klenk H.-P."/>
        </authorList>
    </citation>
    <scope>NUCLEOTIDE SEQUENCE [LARGE SCALE GENOMIC DNA]</scope>
    <source>
        <strain evidence="1 2">DSM 41600</strain>
    </source>
</reference>
<protein>
    <submittedName>
        <fullName evidence="1">Uncharacterized protein</fullName>
    </submittedName>
</protein>
<dbReference type="EMBL" id="JAURUE010000003">
    <property type="protein sequence ID" value="MDP9616379.1"/>
    <property type="molecule type" value="Genomic_DNA"/>
</dbReference>
<accession>A0ABT9L6P6</accession>
<sequence>MTTETLSWTPHGNHIEMVEVGIHWDAVRAPVTIGERALELLGKATGAVVADYSLMYWLIKRGTAQYWRRLPRVQALDSCGARTAHIGVPPVTHTTGPRLHWRVPVGPDQYLTNATQLRKALAQAVVDELGMDEDGRSHLPQSQTVVSSTALLL</sequence>
<dbReference type="RefSeq" id="WP_307112371.1">
    <property type="nucleotide sequence ID" value="NZ_JAURUE010000003.1"/>
</dbReference>
<evidence type="ECO:0000313" key="2">
    <source>
        <dbReference type="Proteomes" id="UP001234880"/>
    </source>
</evidence>